<evidence type="ECO:0000256" key="5">
    <source>
        <dbReference type="ARBA" id="ARBA00022801"/>
    </source>
</evidence>
<dbReference type="STRING" id="210143.A0A1R3HCJ5"/>
<dbReference type="OrthoDB" id="987535at2759"/>
<dbReference type="GO" id="GO:0016787">
    <property type="term" value="F:hydrolase activity"/>
    <property type="evidence" value="ECO:0007669"/>
    <property type="project" value="UniProtKB-KW"/>
</dbReference>
<comment type="caution">
    <text evidence="8">The sequence shown here is derived from an EMBL/GenBank/DDBJ whole genome shotgun (WGS) entry which is preliminary data.</text>
</comment>
<keyword evidence="5" id="KW-0378">Hydrolase</keyword>
<dbReference type="GO" id="GO:0016042">
    <property type="term" value="P:lipid catabolic process"/>
    <property type="evidence" value="ECO:0007669"/>
    <property type="project" value="UniProtKB-KW"/>
</dbReference>
<keyword evidence="7" id="KW-0443">Lipid metabolism</keyword>
<organism evidence="8 9">
    <name type="scientific">Corchorus capsularis</name>
    <name type="common">Jute</name>
    <dbReference type="NCBI Taxonomy" id="210143"/>
    <lineage>
        <taxon>Eukaryota</taxon>
        <taxon>Viridiplantae</taxon>
        <taxon>Streptophyta</taxon>
        <taxon>Embryophyta</taxon>
        <taxon>Tracheophyta</taxon>
        <taxon>Spermatophyta</taxon>
        <taxon>Magnoliopsida</taxon>
        <taxon>eudicotyledons</taxon>
        <taxon>Gunneridae</taxon>
        <taxon>Pentapetalae</taxon>
        <taxon>rosids</taxon>
        <taxon>malvids</taxon>
        <taxon>Malvales</taxon>
        <taxon>Malvaceae</taxon>
        <taxon>Grewioideae</taxon>
        <taxon>Apeibeae</taxon>
        <taxon>Corchorus</taxon>
    </lineage>
</organism>
<proteinExistence type="inferred from homology"/>
<dbReference type="Proteomes" id="UP000188268">
    <property type="component" value="Unassembled WGS sequence"/>
</dbReference>
<dbReference type="PANTHER" id="PTHR45650:SF24">
    <property type="entry name" value="GDSL ESTERASE_LIPASE 7-LIKE"/>
    <property type="match status" value="1"/>
</dbReference>
<dbReference type="InterPro" id="IPR051238">
    <property type="entry name" value="GDSL_esterase/lipase"/>
</dbReference>
<comment type="subcellular location">
    <subcellularLocation>
        <location evidence="1">Secreted</location>
    </subcellularLocation>
</comment>
<dbReference type="PANTHER" id="PTHR45650">
    <property type="entry name" value="GDSL-LIKE LIPASE/ACYLHYDROLASE-RELATED"/>
    <property type="match status" value="1"/>
</dbReference>
<protein>
    <submittedName>
        <fullName evidence="8">Lipase, GDSL</fullName>
    </submittedName>
</protein>
<keyword evidence="4" id="KW-0732">Signal</keyword>
<evidence type="ECO:0000256" key="4">
    <source>
        <dbReference type="ARBA" id="ARBA00022729"/>
    </source>
</evidence>
<evidence type="ECO:0000256" key="2">
    <source>
        <dbReference type="ARBA" id="ARBA00008668"/>
    </source>
</evidence>
<evidence type="ECO:0000256" key="3">
    <source>
        <dbReference type="ARBA" id="ARBA00022525"/>
    </source>
</evidence>
<dbReference type="InterPro" id="IPR036514">
    <property type="entry name" value="SGNH_hydro_sf"/>
</dbReference>
<evidence type="ECO:0000313" key="8">
    <source>
        <dbReference type="EMBL" id="OMO68042.1"/>
    </source>
</evidence>
<gene>
    <name evidence="8" type="ORF">CCACVL1_20107</name>
</gene>
<dbReference type="Gramene" id="OMO68042">
    <property type="protein sequence ID" value="OMO68042"/>
    <property type="gene ID" value="CCACVL1_20107"/>
</dbReference>
<keyword evidence="3" id="KW-0964">Secreted</keyword>
<dbReference type="AlphaFoldDB" id="A0A1R3HCJ5"/>
<comment type="similarity">
    <text evidence="2">Belongs to the 'GDSL' lipolytic enzyme family.</text>
</comment>
<reference evidence="8 9" key="1">
    <citation type="submission" date="2013-09" db="EMBL/GenBank/DDBJ databases">
        <title>Corchorus capsularis genome sequencing.</title>
        <authorList>
            <person name="Alam M."/>
            <person name="Haque M.S."/>
            <person name="Islam M.S."/>
            <person name="Emdad E.M."/>
            <person name="Islam M.M."/>
            <person name="Ahmed B."/>
            <person name="Halim A."/>
            <person name="Hossen Q.M.M."/>
            <person name="Hossain M.Z."/>
            <person name="Ahmed R."/>
            <person name="Khan M.M."/>
            <person name="Islam R."/>
            <person name="Rashid M.M."/>
            <person name="Khan S.A."/>
            <person name="Rahman M.S."/>
            <person name="Alam M."/>
        </authorList>
    </citation>
    <scope>NUCLEOTIDE SEQUENCE [LARGE SCALE GENOMIC DNA]</scope>
    <source>
        <strain evidence="9">cv. CVL-1</strain>
        <tissue evidence="8">Whole seedling</tissue>
    </source>
</reference>
<evidence type="ECO:0000256" key="6">
    <source>
        <dbReference type="ARBA" id="ARBA00022963"/>
    </source>
</evidence>
<keyword evidence="9" id="KW-1185">Reference proteome</keyword>
<dbReference type="EMBL" id="AWWV01012278">
    <property type="protein sequence ID" value="OMO68042.1"/>
    <property type="molecule type" value="Genomic_DNA"/>
</dbReference>
<name>A0A1R3HCJ5_COCAP</name>
<dbReference type="Gene3D" id="3.40.50.1110">
    <property type="entry name" value="SGNH hydrolase"/>
    <property type="match status" value="1"/>
</dbReference>
<evidence type="ECO:0000256" key="7">
    <source>
        <dbReference type="ARBA" id="ARBA00023098"/>
    </source>
</evidence>
<keyword evidence="6" id="KW-0442">Lipid degradation</keyword>
<accession>A0A1R3HCJ5</accession>
<evidence type="ECO:0000313" key="9">
    <source>
        <dbReference type="Proteomes" id="UP000188268"/>
    </source>
</evidence>
<dbReference type="GO" id="GO:0005576">
    <property type="term" value="C:extracellular region"/>
    <property type="evidence" value="ECO:0007669"/>
    <property type="project" value="UniProtKB-SubCell"/>
</dbReference>
<sequence length="120" mass="13280">MGMSEKERKTIRTGVNYGSVSSGLLPENGRFMRLYKLGARKFLVNNVSPLGCIPFAISTKKPTTPCVEETNERVSMYNNKLLPNFLTELQLTLAGSKFVLGDLHKVFKDVYASPASYGAE</sequence>
<evidence type="ECO:0000256" key="1">
    <source>
        <dbReference type="ARBA" id="ARBA00004613"/>
    </source>
</evidence>